<evidence type="ECO:0008006" key="4">
    <source>
        <dbReference type="Google" id="ProtNLM"/>
    </source>
</evidence>
<dbReference type="OrthoDB" id="45168at2759"/>
<reference evidence="2" key="1">
    <citation type="submission" date="2021-05" db="EMBL/GenBank/DDBJ databases">
        <title>The genome of the haptophyte Pavlova lutheri (Diacronema luteri, Pavlovales) - a model for lipid biosynthesis in eukaryotic algae.</title>
        <authorList>
            <person name="Hulatt C.J."/>
            <person name="Posewitz M.C."/>
        </authorList>
    </citation>
    <scope>NUCLEOTIDE SEQUENCE</scope>
    <source>
        <strain evidence="2">NIVA-4/92</strain>
    </source>
</reference>
<dbReference type="OMA" id="HRTIHWG"/>
<proteinExistence type="predicted"/>
<keyword evidence="3" id="KW-1185">Reference proteome</keyword>
<comment type="caution">
    <text evidence="2">The sequence shown here is derived from an EMBL/GenBank/DDBJ whole genome shotgun (WGS) entry which is preliminary data.</text>
</comment>
<accession>A0A8J5XBZ5</accession>
<gene>
    <name evidence="2" type="ORF">KFE25_004061</name>
</gene>
<evidence type="ECO:0000313" key="2">
    <source>
        <dbReference type="EMBL" id="KAG8463788.1"/>
    </source>
</evidence>
<feature type="region of interest" description="Disordered" evidence="1">
    <location>
        <begin position="400"/>
        <end position="482"/>
    </location>
</feature>
<dbReference type="EMBL" id="JAGTXO010000015">
    <property type="protein sequence ID" value="KAG8463788.1"/>
    <property type="molecule type" value="Genomic_DNA"/>
</dbReference>
<dbReference type="Proteomes" id="UP000751190">
    <property type="component" value="Unassembled WGS sequence"/>
</dbReference>
<dbReference type="SUPFAM" id="SSF51197">
    <property type="entry name" value="Clavaminate synthase-like"/>
    <property type="match status" value="1"/>
</dbReference>
<name>A0A8J5XBZ5_DIALT</name>
<feature type="region of interest" description="Disordered" evidence="1">
    <location>
        <begin position="521"/>
        <end position="544"/>
    </location>
</feature>
<evidence type="ECO:0000313" key="3">
    <source>
        <dbReference type="Proteomes" id="UP000751190"/>
    </source>
</evidence>
<sequence>MAAIHRDVVTEDALRSPAYWRALCPHLHVCDADYMRAHATPPPPHAHRDVAARVRDGLAIDGFAVADAPTLEWAVDVDALADGSRALLAAGWPATAILMYDEAWVLHAQASRLVGEACGTQPCLDIVSFAVGADTLAEGARGFSPHRDRQPDNWTARGYPAPIDGTFAPDGTPKFCTLWLALTRASAANSCLCFVPRWADPGYAGKGDAPGGPDPLARALASRPDAYQAIRAAPLLAGGASLHAHRTIHWGSAPPRAPPVGAPPDVRISLSFTFSDPAFEPPYLAALAGARSPLPFPLHELRAALLCAQAINYSSLAATDPPGWRAVGGAFLAHALSPRDGGQASAAASRGLRAMLRTFRAAAGGFERGFAAEVFAKYAAHVAAATGGATGVLVGAREARPSPPLDGRARAAVQPGEVGCARRSRSRSSSRSSSSSSSSSSDGEDDALAELAAQRQAHRGARALVGRTPDGDNGGSDGDDDELDEALDALLEAQAGGAAYQDDYDLLEPEHTADCARGALRRERTGIATDGRTAPRGGSDAPPSLVERRRTGRAARAGVNKQRGAAVRNRTRWRGWLPLRTLAAVGPRVAVALRTREQK</sequence>
<organism evidence="2 3">
    <name type="scientific">Diacronema lutheri</name>
    <name type="common">Unicellular marine alga</name>
    <name type="synonym">Monochrysis lutheri</name>
    <dbReference type="NCBI Taxonomy" id="2081491"/>
    <lineage>
        <taxon>Eukaryota</taxon>
        <taxon>Haptista</taxon>
        <taxon>Haptophyta</taxon>
        <taxon>Pavlovophyceae</taxon>
        <taxon>Pavlovales</taxon>
        <taxon>Pavlovaceae</taxon>
        <taxon>Diacronema</taxon>
    </lineage>
</organism>
<feature type="compositionally biased region" description="Low complexity" evidence="1">
    <location>
        <begin position="429"/>
        <end position="441"/>
    </location>
</feature>
<dbReference type="AlphaFoldDB" id="A0A8J5XBZ5"/>
<dbReference type="Gene3D" id="2.60.120.620">
    <property type="entry name" value="q2cbj1_9rhob like domain"/>
    <property type="match status" value="1"/>
</dbReference>
<protein>
    <recommendedName>
        <fullName evidence="4">Phytanoyl-CoA dioxygenase</fullName>
    </recommendedName>
</protein>
<evidence type="ECO:0000256" key="1">
    <source>
        <dbReference type="SAM" id="MobiDB-lite"/>
    </source>
</evidence>